<dbReference type="InterPro" id="IPR013525">
    <property type="entry name" value="ABC2_TM"/>
</dbReference>
<dbReference type="AlphaFoldDB" id="A0A2T0B1Q7"/>
<dbReference type="InterPro" id="IPR047817">
    <property type="entry name" value="ABC2_TM_bact-type"/>
</dbReference>
<evidence type="ECO:0000256" key="6">
    <source>
        <dbReference type="ARBA" id="ARBA00022989"/>
    </source>
</evidence>
<feature type="transmembrane region" description="Helical" evidence="8">
    <location>
        <begin position="351"/>
        <end position="371"/>
    </location>
</feature>
<evidence type="ECO:0000256" key="2">
    <source>
        <dbReference type="ARBA" id="ARBA00007783"/>
    </source>
</evidence>
<dbReference type="GO" id="GO:0005886">
    <property type="term" value="C:plasma membrane"/>
    <property type="evidence" value="ECO:0007669"/>
    <property type="project" value="UniProtKB-SubCell"/>
</dbReference>
<comment type="similarity">
    <text evidence="2">Belongs to the ABC-2 integral membrane protein family.</text>
</comment>
<keyword evidence="5 8" id="KW-0812">Transmembrane</keyword>
<keyword evidence="7 8" id="KW-0472">Membrane</keyword>
<protein>
    <submittedName>
        <fullName evidence="10">ABC-2 family transporter protein</fullName>
    </submittedName>
</protein>
<dbReference type="Pfam" id="PF12698">
    <property type="entry name" value="ABC2_membrane_3"/>
    <property type="match status" value="1"/>
</dbReference>
<dbReference type="GO" id="GO:0140359">
    <property type="term" value="F:ABC-type transporter activity"/>
    <property type="evidence" value="ECO:0007669"/>
    <property type="project" value="InterPro"/>
</dbReference>
<dbReference type="Gene3D" id="3.40.1710.10">
    <property type="entry name" value="abc type-2 transporter like domain"/>
    <property type="match status" value="1"/>
</dbReference>
<evidence type="ECO:0000256" key="7">
    <source>
        <dbReference type="ARBA" id="ARBA00023136"/>
    </source>
</evidence>
<keyword evidence="11" id="KW-1185">Reference proteome</keyword>
<gene>
    <name evidence="10" type="ORF">CLLI_22890</name>
</gene>
<dbReference type="PROSITE" id="PS51012">
    <property type="entry name" value="ABC_TM2"/>
    <property type="match status" value="1"/>
</dbReference>
<evidence type="ECO:0000259" key="9">
    <source>
        <dbReference type="PROSITE" id="PS51012"/>
    </source>
</evidence>
<feature type="transmembrane region" description="Helical" evidence="8">
    <location>
        <begin position="22"/>
        <end position="41"/>
    </location>
</feature>
<keyword evidence="3" id="KW-0813">Transport</keyword>
<dbReference type="Proteomes" id="UP000239706">
    <property type="component" value="Unassembled WGS sequence"/>
</dbReference>
<dbReference type="EMBL" id="PVXO01000060">
    <property type="protein sequence ID" value="PRR77725.1"/>
    <property type="molecule type" value="Genomic_DNA"/>
</dbReference>
<dbReference type="PANTHER" id="PTHR30294:SF45">
    <property type="entry name" value="LINEARMYCIN RESISTANCE PERMEASE PROTEIN LNRN"/>
    <property type="match status" value="1"/>
</dbReference>
<feature type="transmembrane region" description="Helical" evidence="8">
    <location>
        <begin position="298"/>
        <end position="316"/>
    </location>
</feature>
<sequence length="383" mass="43177">MRNVFILFCNTVKMIFRKKSNIIIYFLLPMISFIITINIHSNKASQNKALLIGLNNKDENVLSKDMIDYLSSTKKFKFINVGNEEIKDSVAKRNVDCAIVFPKDFTKSIYDESFKGIDIFSIKGDETTALIKNYSNYYIKNLLDISKASGGDLDKFNRMYNNYKNGEIKLVEKNIEDTALSKGATYSGIGFLIMFMMFATGNVSRLMIKERRNKTYYRICAAPVNSRAYVGGNVLANFFIVCIQVITIVVLVTKVLGIDTYIPDGQLIFILLSFGASAIGIGMVIMAFSNSSAQASNLSNVVTIPSCMLGGCFWNFSLMPEHIQKISNFVPQKWAIEAIYKLQNGAKFSDIRMHIIIMWAFAITLFLVAIYKMSVSDKVENFV</sequence>
<reference evidence="10 11" key="1">
    <citation type="submission" date="2018-03" db="EMBL/GenBank/DDBJ databases">
        <title>Genome sequence of Clostridium liquoris DSM 100320.</title>
        <authorList>
            <person name="Poehlein A."/>
            <person name="Daniel R."/>
        </authorList>
    </citation>
    <scope>NUCLEOTIDE SEQUENCE [LARGE SCALE GENOMIC DNA]</scope>
    <source>
        <strain evidence="10 11">DSM 100320</strain>
    </source>
</reference>
<dbReference type="PANTHER" id="PTHR30294">
    <property type="entry name" value="MEMBRANE COMPONENT OF ABC TRANSPORTER YHHJ-RELATED"/>
    <property type="match status" value="1"/>
</dbReference>
<name>A0A2T0B1Q7_9CLOT</name>
<dbReference type="OrthoDB" id="266913at2"/>
<evidence type="ECO:0000313" key="11">
    <source>
        <dbReference type="Proteomes" id="UP000239706"/>
    </source>
</evidence>
<keyword evidence="4" id="KW-1003">Cell membrane</keyword>
<evidence type="ECO:0000313" key="10">
    <source>
        <dbReference type="EMBL" id="PRR77725.1"/>
    </source>
</evidence>
<feature type="transmembrane region" description="Helical" evidence="8">
    <location>
        <begin position="265"/>
        <end position="286"/>
    </location>
</feature>
<keyword evidence="6 8" id="KW-1133">Transmembrane helix</keyword>
<organism evidence="10 11">
    <name type="scientific">Clostridium liquoris</name>
    <dbReference type="NCBI Taxonomy" id="1289519"/>
    <lineage>
        <taxon>Bacteria</taxon>
        <taxon>Bacillati</taxon>
        <taxon>Bacillota</taxon>
        <taxon>Clostridia</taxon>
        <taxon>Eubacteriales</taxon>
        <taxon>Clostridiaceae</taxon>
        <taxon>Clostridium</taxon>
    </lineage>
</organism>
<evidence type="ECO:0000256" key="8">
    <source>
        <dbReference type="SAM" id="Phobius"/>
    </source>
</evidence>
<feature type="transmembrane region" description="Helical" evidence="8">
    <location>
        <begin position="186"/>
        <end position="208"/>
    </location>
</feature>
<comment type="subcellular location">
    <subcellularLocation>
        <location evidence="1">Cell membrane</location>
        <topology evidence="1">Multi-pass membrane protein</topology>
    </subcellularLocation>
</comment>
<proteinExistence type="inferred from homology"/>
<dbReference type="RefSeq" id="WP_106064340.1">
    <property type="nucleotide sequence ID" value="NZ_PVXO01000060.1"/>
</dbReference>
<evidence type="ECO:0000256" key="1">
    <source>
        <dbReference type="ARBA" id="ARBA00004651"/>
    </source>
</evidence>
<dbReference type="InterPro" id="IPR051449">
    <property type="entry name" value="ABC-2_transporter_component"/>
</dbReference>
<comment type="caution">
    <text evidence="10">The sequence shown here is derived from an EMBL/GenBank/DDBJ whole genome shotgun (WGS) entry which is preliminary data.</text>
</comment>
<feature type="transmembrane region" description="Helical" evidence="8">
    <location>
        <begin position="229"/>
        <end position="253"/>
    </location>
</feature>
<feature type="domain" description="ABC transmembrane type-2" evidence="9">
    <location>
        <begin position="140"/>
        <end position="376"/>
    </location>
</feature>
<accession>A0A2T0B1Q7</accession>
<evidence type="ECO:0000256" key="5">
    <source>
        <dbReference type="ARBA" id="ARBA00022692"/>
    </source>
</evidence>
<evidence type="ECO:0000256" key="3">
    <source>
        <dbReference type="ARBA" id="ARBA00022448"/>
    </source>
</evidence>
<evidence type="ECO:0000256" key="4">
    <source>
        <dbReference type="ARBA" id="ARBA00022475"/>
    </source>
</evidence>